<proteinExistence type="predicted"/>
<reference evidence="1 2" key="1">
    <citation type="journal article" date="2016" name="Mol. Biol. Evol.">
        <title>Comparative Genomics of Early-Diverging Mushroom-Forming Fungi Provides Insights into the Origins of Lignocellulose Decay Capabilities.</title>
        <authorList>
            <person name="Nagy L.G."/>
            <person name="Riley R."/>
            <person name="Tritt A."/>
            <person name="Adam C."/>
            <person name="Daum C."/>
            <person name="Floudas D."/>
            <person name="Sun H."/>
            <person name="Yadav J.S."/>
            <person name="Pangilinan J."/>
            <person name="Larsson K.H."/>
            <person name="Matsuura K."/>
            <person name="Barry K."/>
            <person name="Labutti K."/>
            <person name="Kuo R."/>
            <person name="Ohm R.A."/>
            <person name="Bhattacharya S.S."/>
            <person name="Shirouzu T."/>
            <person name="Yoshinaga Y."/>
            <person name="Martin F.M."/>
            <person name="Grigoriev I.V."/>
            <person name="Hibbett D.S."/>
        </authorList>
    </citation>
    <scope>NUCLEOTIDE SEQUENCE [LARGE SCALE GENOMIC DNA]</scope>
    <source>
        <strain evidence="1 2">CBS 109695</strain>
    </source>
</reference>
<gene>
    <name evidence="1" type="ORF">FIBSPDRAFT_1044258</name>
</gene>
<organism evidence="1 2">
    <name type="scientific">Athelia psychrophila</name>
    <dbReference type="NCBI Taxonomy" id="1759441"/>
    <lineage>
        <taxon>Eukaryota</taxon>
        <taxon>Fungi</taxon>
        <taxon>Dikarya</taxon>
        <taxon>Basidiomycota</taxon>
        <taxon>Agaricomycotina</taxon>
        <taxon>Agaricomycetes</taxon>
        <taxon>Agaricomycetidae</taxon>
        <taxon>Atheliales</taxon>
        <taxon>Atheliaceae</taxon>
        <taxon>Athelia</taxon>
    </lineage>
</organism>
<keyword evidence="2" id="KW-1185">Reference proteome</keyword>
<dbReference type="AlphaFoldDB" id="A0A166JXB7"/>
<sequence length="164" mass="18713">MSRRRQDAVGLSASELRFLAFLITKAFSSLSYEHRLSVGRNSVGHIVGTRFPADSSPVITLNFDCPTWPEFEVVDLNDQARRVDFSRSRHIPDVRDVWRQDWSFQADGPAEDASLQFPVLAFVPRTWEAPQLMAIVLTLRDTVSDRQGSGVEGSDVEHRWIYYN</sequence>
<protein>
    <submittedName>
        <fullName evidence="1">Uncharacterized protein</fullName>
    </submittedName>
</protein>
<name>A0A166JXB7_9AGAM</name>
<dbReference type="EMBL" id="KV417548">
    <property type="protein sequence ID" value="KZP21311.1"/>
    <property type="molecule type" value="Genomic_DNA"/>
</dbReference>
<evidence type="ECO:0000313" key="2">
    <source>
        <dbReference type="Proteomes" id="UP000076532"/>
    </source>
</evidence>
<dbReference type="Proteomes" id="UP000076532">
    <property type="component" value="Unassembled WGS sequence"/>
</dbReference>
<evidence type="ECO:0000313" key="1">
    <source>
        <dbReference type="EMBL" id="KZP21311.1"/>
    </source>
</evidence>
<accession>A0A166JXB7</accession>